<dbReference type="GO" id="GO:0016624">
    <property type="term" value="F:oxidoreductase activity, acting on the aldehyde or oxo group of donors, disulfide as acceptor"/>
    <property type="evidence" value="ECO:0007669"/>
    <property type="project" value="InterPro"/>
</dbReference>
<dbReference type="SMART" id="SM00861">
    <property type="entry name" value="Transket_pyr"/>
    <property type="match status" value="1"/>
</dbReference>
<dbReference type="InterPro" id="IPR001017">
    <property type="entry name" value="DH_E1"/>
</dbReference>
<dbReference type="Pfam" id="PF00676">
    <property type="entry name" value="E1_dh"/>
    <property type="match status" value="1"/>
</dbReference>
<protein>
    <recommendedName>
        <fullName evidence="4">Transketolase-like pyrimidine-binding domain-containing protein</fullName>
    </recommendedName>
</protein>
<keyword evidence="2" id="KW-0560">Oxidoreductase</keyword>
<dbReference type="AlphaFoldDB" id="A0A1F5CBB0"/>
<feature type="domain" description="Transketolase-like pyrimidine-binding" evidence="4">
    <location>
        <begin position="402"/>
        <end position="590"/>
    </location>
</feature>
<dbReference type="Proteomes" id="UP000177197">
    <property type="component" value="Unassembled WGS sequence"/>
</dbReference>
<accession>A0A1F5CBB0</accession>
<dbReference type="Pfam" id="PF02780">
    <property type="entry name" value="Transketolase_C"/>
    <property type="match status" value="1"/>
</dbReference>
<dbReference type="InterPro" id="IPR033248">
    <property type="entry name" value="Transketolase_C"/>
</dbReference>
<sequence length="742" mass="81851">MRKDLDRGTYLDLYRYLLLAREVEGKVRAEFGQNERASLVPSVALTSFGEEAIGIGSALAADPKKDWIAIGHRAIGACFVFGLTPEEYLSNHFLRSFSPMGGRDGNIHFGFPDRHIIRFISHMGANVPAACGVADALKYVYIMEKTGEALPVVLCYFGDGAASQGAIHEAMNYAGARNLPVIFVVDNNRTAIGTPYEAQTGAFSIADRARGYGFHGEIANGNDVLDVYHRTRQAIERARFLSARTREIKTLNLLRAPSIIECLTLRMSGHNETEKVPYVNSQEYNEWIGRDPCGFYRNQLLKMKKSEILAKVLDPKERERISVPEFSEEELAGIDAEVKVMVQAAYDKAAQSSKTTIENVSLSVYPQKYVADNNPNHFDQEPTAAFSIINRKLTKEDREGTITLADAIKDALHMALENDPKVRIFGEDVCGAYGKKGGVFGITQGLPEKFNDGDFSGLSGVDRVFDTPIAEGAIIGSAIGHAIAGLVPICEIQFMPFISTCSFSQLIDMASTYYFTTRHPLGFVVRTAYGLGFYGGHFHSNSLTEAMFYHTPGLKIVCPSTPYDAKGLLLQALEEKAPVIFMESIWGYSRVRGQVDKNYYKVPIGKAALRRKGSDLTVVTWGARMYFNSVLPAVLETEKSGASIDLIDLRTLKPLDMAAIYNSVAKTCRVLIAGEDIANGGIAESIMAKIIQEYPYIRGKVLGAPDTPIPQFEDFYAPNMQKVLEAIEKLTDRRPQDYASDA</sequence>
<comment type="cofactor">
    <cofactor evidence="1">
        <name>thiamine diphosphate</name>
        <dbReference type="ChEBI" id="CHEBI:58937"/>
    </cofactor>
</comment>
<gene>
    <name evidence="5" type="ORF">A3I30_02615</name>
</gene>
<keyword evidence="3" id="KW-0786">Thiamine pyrophosphate</keyword>
<name>A0A1F5CBB0_9BACT</name>
<dbReference type="SUPFAM" id="SSF52922">
    <property type="entry name" value="TK C-terminal domain-like"/>
    <property type="match status" value="1"/>
</dbReference>
<evidence type="ECO:0000259" key="4">
    <source>
        <dbReference type="SMART" id="SM00861"/>
    </source>
</evidence>
<evidence type="ECO:0000256" key="1">
    <source>
        <dbReference type="ARBA" id="ARBA00001964"/>
    </source>
</evidence>
<comment type="caution">
    <text evidence="5">The sequence shown here is derived from an EMBL/GenBank/DDBJ whole genome shotgun (WGS) entry which is preliminary data.</text>
</comment>
<dbReference type="InterPro" id="IPR029061">
    <property type="entry name" value="THDP-binding"/>
</dbReference>
<dbReference type="Pfam" id="PF02779">
    <property type="entry name" value="Transket_pyr"/>
    <property type="match status" value="1"/>
</dbReference>
<evidence type="ECO:0000256" key="3">
    <source>
        <dbReference type="ARBA" id="ARBA00023052"/>
    </source>
</evidence>
<evidence type="ECO:0000313" key="6">
    <source>
        <dbReference type="Proteomes" id="UP000177197"/>
    </source>
</evidence>
<dbReference type="SUPFAM" id="SSF52518">
    <property type="entry name" value="Thiamin diphosphate-binding fold (THDP-binding)"/>
    <property type="match status" value="2"/>
</dbReference>
<organism evidence="5 6">
    <name type="scientific">Candidatus Azambacteria bacterium RIFCSPLOWO2_02_FULL_44_14</name>
    <dbReference type="NCBI Taxonomy" id="1797306"/>
    <lineage>
        <taxon>Bacteria</taxon>
        <taxon>Candidatus Azamiibacteriota</taxon>
    </lineage>
</organism>
<dbReference type="InterPro" id="IPR005475">
    <property type="entry name" value="Transketolase-like_Pyr-bd"/>
</dbReference>
<dbReference type="Gene3D" id="3.40.50.970">
    <property type="match status" value="2"/>
</dbReference>
<evidence type="ECO:0000256" key="2">
    <source>
        <dbReference type="ARBA" id="ARBA00023002"/>
    </source>
</evidence>
<evidence type="ECO:0000313" key="5">
    <source>
        <dbReference type="EMBL" id="OGD40139.1"/>
    </source>
</evidence>
<reference evidence="5 6" key="1">
    <citation type="journal article" date="2016" name="Nat. Commun.">
        <title>Thousands of microbial genomes shed light on interconnected biogeochemical processes in an aquifer system.</title>
        <authorList>
            <person name="Anantharaman K."/>
            <person name="Brown C.T."/>
            <person name="Hug L.A."/>
            <person name="Sharon I."/>
            <person name="Castelle C.J."/>
            <person name="Probst A.J."/>
            <person name="Thomas B.C."/>
            <person name="Singh A."/>
            <person name="Wilkins M.J."/>
            <person name="Karaoz U."/>
            <person name="Brodie E.L."/>
            <person name="Williams K.H."/>
            <person name="Hubbard S.S."/>
            <person name="Banfield J.F."/>
        </authorList>
    </citation>
    <scope>NUCLEOTIDE SEQUENCE [LARGE SCALE GENOMIC DNA]</scope>
</reference>
<dbReference type="Gene3D" id="3.40.50.920">
    <property type="match status" value="1"/>
</dbReference>
<proteinExistence type="predicted"/>
<dbReference type="CDD" id="cd02000">
    <property type="entry name" value="TPP_E1_PDC_ADC_BCADC"/>
    <property type="match status" value="1"/>
</dbReference>
<dbReference type="PANTHER" id="PTHR43257">
    <property type="entry name" value="PYRUVATE DEHYDROGENASE E1 COMPONENT BETA SUBUNIT"/>
    <property type="match status" value="1"/>
</dbReference>
<dbReference type="EMBL" id="MEYV01000011">
    <property type="protein sequence ID" value="OGD40139.1"/>
    <property type="molecule type" value="Genomic_DNA"/>
</dbReference>
<dbReference type="InterPro" id="IPR009014">
    <property type="entry name" value="Transketo_C/PFOR_II"/>
</dbReference>
<dbReference type="PANTHER" id="PTHR43257:SF2">
    <property type="entry name" value="PYRUVATE DEHYDROGENASE E1 COMPONENT SUBUNIT BETA"/>
    <property type="match status" value="1"/>
</dbReference>